<keyword evidence="2" id="KW-1015">Disulfide bond</keyword>
<sequence length="220" mass="23615">MGAVSPLFNSCLFLKAGHEFLKPTIWVSPSRVVALGGSVTIRCEGLYSDMEFFLRKAGQPNPQRQTVPDGTVAEFPIANVSWEDGGSYTCDYRSITDQSRWSYLSDPVEIIVGGEGGARLSAPAPSPTPSQTHRGSLHNGTLRARLCHDPWAQQRGRPAGERGQSHWGVPQPWGRSSHWRFGTEEGGIPVPGGAAEQGTFPRGILPISGDAQRARGPGAA</sequence>
<keyword evidence="7" id="KW-1185">Reference proteome</keyword>
<dbReference type="SMART" id="SM00409">
    <property type="entry name" value="IG"/>
    <property type="match status" value="1"/>
</dbReference>
<evidence type="ECO:0000259" key="5">
    <source>
        <dbReference type="PROSITE" id="PS50835"/>
    </source>
</evidence>
<dbReference type="InterPro" id="IPR036179">
    <property type="entry name" value="Ig-like_dom_sf"/>
</dbReference>
<reference evidence="6" key="2">
    <citation type="submission" date="2025-09" db="UniProtKB">
        <authorList>
            <consortium name="Ensembl"/>
        </authorList>
    </citation>
    <scope>IDENTIFICATION</scope>
</reference>
<feature type="region of interest" description="Disordered" evidence="4">
    <location>
        <begin position="192"/>
        <end position="220"/>
    </location>
</feature>
<feature type="domain" description="Ig-like" evidence="5">
    <location>
        <begin position="23"/>
        <end position="90"/>
    </location>
</feature>
<dbReference type="Pfam" id="PF13895">
    <property type="entry name" value="Ig_2"/>
    <property type="match status" value="1"/>
</dbReference>
<name>A0A8C3HBT2_CHRPI</name>
<dbReference type="GO" id="GO:0002764">
    <property type="term" value="P:immune response-regulating signaling pathway"/>
    <property type="evidence" value="ECO:0007669"/>
    <property type="project" value="TreeGrafter"/>
</dbReference>
<dbReference type="PANTHER" id="PTHR11738">
    <property type="entry name" value="MHC CLASS I NK CELL RECEPTOR"/>
    <property type="match status" value="1"/>
</dbReference>
<dbReference type="Ensembl" id="ENSCPBT00000018508.1">
    <property type="protein sequence ID" value="ENSCPBP00000015635.1"/>
    <property type="gene ID" value="ENSCPBG00000011539.1"/>
</dbReference>
<keyword evidence="3" id="KW-0393">Immunoglobulin domain</keyword>
<reference evidence="6" key="1">
    <citation type="submission" date="2025-08" db="UniProtKB">
        <authorList>
            <consortium name="Ensembl"/>
        </authorList>
    </citation>
    <scope>IDENTIFICATION</scope>
</reference>
<dbReference type="InterPro" id="IPR007110">
    <property type="entry name" value="Ig-like_dom"/>
</dbReference>
<dbReference type="InterPro" id="IPR003599">
    <property type="entry name" value="Ig_sub"/>
</dbReference>
<dbReference type="Proteomes" id="UP000694380">
    <property type="component" value="Unplaced"/>
</dbReference>
<evidence type="ECO:0000256" key="3">
    <source>
        <dbReference type="ARBA" id="ARBA00023319"/>
    </source>
</evidence>
<evidence type="ECO:0000256" key="1">
    <source>
        <dbReference type="ARBA" id="ARBA00022729"/>
    </source>
</evidence>
<organism evidence="6 7">
    <name type="scientific">Chrysemys picta bellii</name>
    <name type="common">Western painted turtle</name>
    <name type="synonym">Emys bellii</name>
    <dbReference type="NCBI Taxonomy" id="8478"/>
    <lineage>
        <taxon>Eukaryota</taxon>
        <taxon>Metazoa</taxon>
        <taxon>Chordata</taxon>
        <taxon>Craniata</taxon>
        <taxon>Vertebrata</taxon>
        <taxon>Euteleostomi</taxon>
        <taxon>Archelosauria</taxon>
        <taxon>Testudinata</taxon>
        <taxon>Testudines</taxon>
        <taxon>Cryptodira</taxon>
        <taxon>Durocryptodira</taxon>
        <taxon>Testudinoidea</taxon>
        <taxon>Emydidae</taxon>
        <taxon>Chrysemys</taxon>
    </lineage>
</organism>
<dbReference type="PROSITE" id="PS50835">
    <property type="entry name" value="IG_LIKE"/>
    <property type="match status" value="1"/>
</dbReference>
<accession>A0A8C3HBT2</accession>
<dbReference type="SUPFAM" id="SSF48726">
    <property type="entry name" value="Immunoglobulin"/>
    <property type="match status" value="1"/>
</dbReference>
<dbReference type="PANTHER" id="PTHR11738:SF186">
    <property type="entry name" value="OSTEOCLAST-ASSOCIATED IMMUNOGLOBULIN-LIKE RECEPTOR"/>
    <property type="match status" value="1"/>
</dbReference>
<dbReference type="InterPro" id="IPR013783">
    <property type="entry name" value="Ig-like_fold"/>
</dbReference>
<dbReference type="GeneTree" id="ENSGT00990000204852"/>
<protein>
    <recommendedName>
        <fullName evidence="5">Ig-like domain-containing protein</fullName>
    </recommendedName>
</protein>
<dbReference type="InterPro" id="IPR050412">
    <property type="entry name" value="Ig-like_Receptors_ImmuneReg"/>
</dbReference>
<evidence type="ECO:0000313" key="7">
    <source>
        <dbReference type="Proteomes" id="UP000694380"/>
    </source>
</evidence>
<evidence type="ECO:0000256" key="4">
    <source>
        <dbReference type="SAM" id="MobiDB-lite"/>
    </source>
</evidence>
<dbReference type="FunFam" id="2.60.40.10:FF:000049">
    <property type="entry name" value="Leukocyte immunoglobulin-like receptor subfamily B member 1"/>
    <property type="match status" value="1"/>
</dbReference>
<dbReference type="AlphaFoldDB" id="A0A8C3HBT2"/>
<proteinExistence type="predicted"/>
<dbReference type="Gene3D" id="2.60.40.10">
    <property type="entry name" value="Immunoglobulins"/>
    <property type="match status" value="1"/>
</dbReference>
<keyword evidence="1" id="KW-0732">Signal</keyword>
<feature type="region of interest" description="Disordered" evidence="4">
    <location>
        <begin position="155"/>
        <end position="174"/>
    </location>
</feature>
<evidence type="ECO:0000313" key="6">
    <source>
        <dbReference type="Ensembl" id="ENSCPBP00000015635.1"/>
    </source>
</evidence>
<evidence type="ECO:0000256" key="2">
    <source>
        <dbReference type="ARBA" id="ARBA00023157"/>
    </source>
</evidence>